<dbReference type="AlphaFoldDB" id="A0A0K0CXL0"/>
<dbReference type="Pfam" id="PF11878">
    <property type="entry name" value="DOCK_C-D_N"/>
    <property type="match status" value="1"/>
</dbReference>
<sequence length="284" mass="32400">MTAADVRKHVMTGSLMMLHPGSLDMTFQDGSATQTLNLIDVVDPVDVEEALAQRRTSALYDISSTTTSPRKPYRLRLKSCFCPSRVSEFPADDVEVRIVPREWTTIDSPIPTETKEPKMYWLLVLSLKIEPHVRDIISSFTDQFSLIQKRYQQYGSADAYVRMVTERPIIVRSTSRQIFEADAGHADRIARSVSVVGDQLHRIRFLKGSRVRPRHPPALWVQQKENRVNHVFIRASQIQQFLVFITVCDSAGEFLPPRSVERCTATVWTPHESHQSSSSSTRFK</sequence>
<reference evidence="2" key="1">
    <citation type="submission" date="2012-09" db="EMBL/GenBank/DDBJ databases">
        <authorList>
            <person name="Martin A.A."/>
        </authorList>
    </citation>
    <scope>NUCLEOTIDE SEQUENCE</scope>
</reference>
<dbReference type="Proteomes" id="UP000035642">
    <property type="component" value="Unassembled WGS sequence"/>
</dbReference>
<evidence type="ECO:0000313" key="3">
    <source>
        <dbReference type="WBParaSite" id="ACAC_0000232101-mRNA-1"/>
    </source>
</evidence>
<dbReference type="STRING" id="6313.A0A0K0CXL0"/>
<reference evidence="3" key="2">
    <citation type="submission" date="2017-02" db="UniProtKB">
        <authorList>
            <consortium name="WormBaseParasite"/>
        </authorList>
    </citation>
    <scope>IDENTIFICATION</scope>
</reference>
<keyword evidence="2" id="KW-1185">Reference proteome</keyword>
<evidence type="ECO:0000259" key="1">
    <source>
        <dbReference type="Pfam" id="PF11878"/>
    </source>
</evidence>
<name>A0A0K0CXL0_ANGCA</name>
<protein>
    <submittedName>
        <fullName evidence="3">DUF3398 domain-containing protein</fullName>
    </submittedName>
</protein>
<accession>A0A0K0CXL0</accession>
<evidence type="ECO:0000313" key="2">
    <source>
        <dbReference type="Proteomes" id="UP000035642"/>
    </source>
</evidence>
<proteinExistence type="predicted"/>
<feature type="domain" description="Dedicator of cytokinesis C/D N-terminal" evidence="1">
    <location>
        <begin position="86"/>
        <end position="182"/>
    </location>
</feature>
<dbReference type="InterPro" id="IPR021816">
    <property type="entry name" value="DOCK_C/D_N"/>
</dbReference>
<organism evidence="2 3">
    <name type="scientific">Angiostrongylus cantonensis</name>
    <name type="common">Rat lungworm</name>
    <dbReference type="NCBI Taxonomy" id="6313"/>
    <lineage>
        <taxon>Eukaryota</taxon>
        <taxon>Metazoa</taxon>
        <taxon>Ecdysozoa</taxon>
        <taxon>Nematoda</taxon>
        <taxon>Chromadorea</taxon>
        <taxon>Rhabditida</taxon>
        <taxon>Rhabditina</taxon>
        <taxon>Rhabditomorpha</taxon>
        <taxon>Strongyloidea</taxon>
        <taxon>Metastrongylidae</taxon>
        <taxon>Angiostrongylus</taxon>
    </lineage>
</organism>
<dbReference type="WBParaSite" id="ACAC_0000232101-mRNA-1">
    <property type="protein sequence ID" value="ACAC_0000232101-mRNA-1"/>
    <property type="gene ID" value="ACAC_0000232101"/>
</dbReference>